<feature type="domain" description="GH26" evidence="5">
    <location>
        <begin position="116"/>
        <end position="460"/>
    </location>
</feature>
<dbReference type="RefSeq" id="WP_229959369.1">
    <property type="nucleotide sequence ID" value="NZ_JAJJWI010000005.1"/>
</dbReference>
<evidence type="ECO:0000256" key="4">
    <source>
        <dbReference type="PROSITE-ProRule" id="PRU01100"/>
    </source>
</evidence>
<protein>
    <submittedName>
        <fullName evidence="6">Glycosyl hydrolase</fullName>
    </submittedName>
</protein>
<dbReference type="InterPro" id="IPR000805">
    <property type="entry name" value="Glyco_hydro_26"/>
</dbReference>
<evidence type="ECO:0000259" key="5">
    <source>
        <dbReference type="PROSITE" id="PS51764"/>
    </source>
</evidence>
<keyword evidence="7" id="KW-1185">Reference proteome</keyword>
<feature type="active site" description="Proton donor" evidence="4">
    <location>
        <position position="277"/>
    </location>
</feature>
<keyword evidence="2 4" id="KW-0378">Hydrolase</keyword>
<dbReference type="Proteomes" id="UP001597369">
    <property type="component" value="Unassembled WGS sequence"/>
</dbReference>
<evidence type="ECO:0000313" key="6">
    <source>
        <dbReference type="EMBL" id="MFD2068374.1"/>
    </source>
</evidence>
<gene>
    <name evidence="6" type="ORF">ACFSKU_15905</name>
</gene>
<feature type="active site" description="Nucleophile" evidence="4">
    <location>
        <position position="384"/>
    </location>
</feature>
<dbReference type="Gene3D" id="2.60.40.2340">
    <property type="match status" value="1"/>
</dbReference>
<comment type="similarity">
    <text evidence="1 4">Belongs to the glycosyl hydrolase 26 family.</text>
</comment>
<dbReference type="Pfam" id="PF02156">
    <property type="entry name" value="Glyco_hydro_26"/>
    <property type="match status" value="1"/>
</dbReference>
<dbReference type="PANTHER" id="PTHR40079">
    <property type="entry name" value="MANNAN ENDO-1,4-BETA-MANNOSIDASE E-RELATED"/>
    <property type="match status" value="1"/>
</dbReference>
<accession>A0ABW4X0C7</accession>
<evidence type="ECO:0000256" key="2">
    <source>
        <dbReference type="ARBA" id="ARBA00022801"/>
    </source>
</evidence>
<proteinExistence type="inferred from homology"/>
<dbReference type="Gene3D" id="3.20.20.80">
    <property type="entry name" value="Glycosidases"/>
    <property type="match status" value="1"/>
</dbReference>
<evidence type="ECO:0000256" key="3">
    <source>
        <dbReference type="ARBA" id="ARBA00023295"/>
    </source>
</evidence>
<dbReference type="InterPro" id="IPR017853">
    <property type="entry name" value="GH"/>
</dbReference>
<dbReference type="EMBL" id="JBHUHV010000053">
    <property type="protein sequence ID" value="MFD2068374.1"/>
    <property type="molecule type" value="Genomic_DNA"/>
</dbReference>
<dbReference type="PROSITE" id="PS51764">
    <property type="entry name" value="GH26"/>
    <property type="match status" value="1"/>
</dbReference>
<dbReference type="GO" id="GO:0016787">
    <property type="term" value="F:hydrolase activity"/>
    <property type="evidence" value="ECO:0007669"/>
    <property type="project" value="UniProtKB-KW"/>
</dbReference>
<dbReference type="InterPro" id="IPR022790">
    <property type="entry name" value="GH26_dom"/>
</dbReference>
<dbReference type="PRINTS" id="PR00739">
    <property type="entry name" value="GLHYDRLASE26"/>
</dbReference>
<sequence length="576" mass="65167">MEKILFTLTLLWAYSSYGSDYYVSPTDTTNLSRAIRSAISLKNHIKEGIGEGEYPNGSKEIIQKSINSAKVLLAKVSSLEQKQLDSAAYSVADKLVLIEASVKLSDNPLVDSKATKETVYLYKNLGKLSSNHNYLFGMHDATAYGINADSTNWHDDGTGEKSDVKEVTGSHPALFSEDVSEIASEELYEIPDNFNQMVKAYNWGGVVTFCWHMRDPVNNTFYWNEIKPEYNVVKSISPGGKHHEWYKDNLNKLAFYMKSLRGRNGEAVPVIFRPFHEHNGSWFWWGKPHASTEEYNDIWKFTVRYLRDTLNVHNLIYAYSPDLGPIQKKSDYMEIYPGDDYVDMFGVDYYFGDSTAATREKFQQGLAGIVEYADERGKIAALTEFGDRLNDDGTDMLEIDNFYTQTILNTIQASPKASRIAFLATWRNGHTKHHFAPYPRHKEADDFVRFYEDTAAVFLDEMVNMYDGVITGKPRRLSDVTEIYSFRTSNSDSTTINDNAIVVYAPKGAKLKKLAPVFKVADGATVRVNGVVQQSGETVHSFKKPVTYTVIAENGKEAREYTVVAKKVKSSTYINK</sequence>
<dbReference type="Gene3D" id="1.20.1270.90">
    <property type="entry name" value="AF1782-like"/>
    <property type="match status" value="1"/>
</dbReference>
<comment type="caution">
    <text evidence="6">The sequence shown here is derived from an EMBL/GenBank/DDBJ whole genome shotgun (WGS) entry which is preliminary data.</text>
</comment>
<dbReference type="SUPFAM" id="SSF51445">
    <property type="entry name" value="(Trans)glycosidases"/>
    <property type="match status" value="1"/>
</dbReference>
<organism evidence="6 7">
    <name type="scientific">Pontibacter silvestris</name>
    <dbReference type="NCBI Taxonomy" id="2305183"/>
    <lineage>
        <taxon>Bacteria</taxon>
        <taxon>Pseudomonadati</taxon>
        <taxon>Bacteroidota</taxon>
        <taxon>Cytophagia</taxon>
        <taxon>Cytophagales</taxon>
        <taxon>Hymenobacteraceae</taxon>
        <taxon>Pontibacter</taxon>
    </lineage>
</organism>
<evidence type="ECO:0000313" key="7">
    <source>
        <dbReference type="Proteomes" id="UP001597369"/>
    </source>
</evidence>
<dbReference type="PANTHER" id="PTHR40079:SF4">
    <property type="entry name" value="GH26 DOMAIN-CONTAINING PROTEIN-RELATED"/>
    <property type="match status" value="1"/>
</dbReference>
<name>A0ABW4X0C7_9BACT</name>
<keyword evidence="3 4" id="KW-0326">Glycosidase</keyword>
<evidence type="ECO:0000256" key="1">
    <source>
        <dbReference type="ARBA" id="ARBA00007754"/>
    </source>
</evidence>
<reference evidence="7" key="1">
    <citation type="journal article" date="2019" name="Int. J. Syst. Evol. Microbiol.">
        <title>The Global Catalogue of Microorganisms (GCM) 10K type strain sequencing project: providing services to taxonomists for standard genome sequencing and annotation.</title>
        <authorList>
            <consortium name="The Broad Institute Genomics Platform"/>
            <consortium name="The Broad Institute Genome Sequencing Center for Infectious Disease"/>
            <person name="Wu L."/>
            <person name="Ma J."/>
        </authorList>
    </citation>
    <scope>NUCLEOTIDE SEQUENCE [LARGE SCALE GENOMIC DNA]</scope>
    <source>
        <strain evidence="7">JCM 16545</strain>
    </source>
</reference>